<organism evidence="2 3">
    <name type="scientific">Clostridium tertium</name>
    <dbReference type="NCBI Taxonomy" id="1559"/>
    <lineage>
        <taxon>Bacteria</taxon>
        <taxon>Bacillati</taxon>
        <taxon>Bacillota</taxon>
        <taxon>Clostridia</taxon>
        <taxon>Eubacteriales</taxon>
        <taxon>Clostridiaceae</taxon>
        <taxon>Clostridium</taxon>
    </lineage>
</organism>
<keyword evidence="1" id="KW-1133">Transmembrane helix</keyword>
<reference evidence="2" key="1">
    <citation type="submission" date="2022-05" db="EMBL/GenBank/DDBJ databases">
        <title>Draft genome sequence of Clostridium tertium strain CP3 isolated from Peru.</title>
        <authorList>
            <person name="Hurtado R."/>
            <person name="Lima L."/>
            <person name="Sousa T."/>
            <person name="Jaiswal A.K."/>
            <person name="Tiwari S."/>
            <person name="Maturrano L."/>
            <person name="Brenig B."/>
            <person name="Azevedo V."/>
        </authorList>
    </citation>
    <scope>NUCLEOTIDE SEQUENCE</scope>
    <source>
        <strain evidence="2">CP3</strain>
    </source>
</reference>
<proteinExistence type="predicted"/>
<evidence type="ECO:0000256" key="1">
    <source>
        <dbReference type="SAM" id="Phobius"/>
    </source>
</evidence>
<name>A0A9X3XL87_9CLOT</name>
<comment type="caution">
    <text evidence="2">The sequence shown here is derived from an EMBL/GenBank/DDBJ whole genome shotgun (WGS) entry which is preliminary data.</text>
</comment>
<dbReference type="Proteomes" id="UP001141183">
    <property type="component" value="Unassembled WGS sequence"/>
</dbReference>
<dbReference type="InterPro" id="IPR014719">
    <property type="entry name" value="Ribosomal_bL12_C/ClpS-like"/>
</dbReference>
<evidence type="ECO:0000313" key="3">
    <source>
        <dbReference type="Proteomes" id="UP001141183"/>
    </source>
</evidence>
<sequence length="93" mass="10785">MEYGILTLMFISLILLYIKITELKKQVKSQQIQIDNLCKETGNQQLATYFISDEEKEYIVHLKNSGKEVEAVKKLREVTSMDLVQAKNYIDAL</sequence>
<dbReference type="RefSeq" id="WP_008676056.1">
    <property type="nucleotide sequence ID" value="NZ_CABKOG010000001.1"/>
</dbReference>
<keyword evidence="1" id="KW-0472">Membrane</keyword>
<dbReference type="Gene3D" id="3.30.1390.10">
    <property type="match status" value="1"/>
</dbReference>
<feature type="transmembrane region" description="Helical" evidence="1">
    <location>
        <begin position="6"/>
        <end position="23"/>
    </location>
</feature>
<evidence type="ECO:0008006" key="4">
    <source>
        <dbReference type="Google" id="ProtNLM"/>
    </source>
</evidence>
<accession>A0A9X3XL87</accession>
<keyword evidence="1" id="KW-0812">Transmembrane</keyword>
<dbReference type="AlphaFoldDB" id="A0A9X3XL87"/>
<protein>
    <recommendedName>
        <fullName evidence="4">50S ribosomal protein L7/L12</fullName>
    </recommendedName>
</protein>
<gene>
    <name evidence="2" type="ORF">NE398_13905</name>
</gene>
<dbReference type="EMBL" id="JAMRYU010000014">
    <property type="protein sequence ID" value="MDC4241248.1"/>
    <property type="molecule type" value="Genomic_DNA"/>
</dbReference>
<keyword evidence="3" id="KW-1185">Reference proteome</keyword>
<evidence type="ECO:0000313" key="2">
    <source>
        <dbReference type="EMBL" id="MDC4241248.1"/>
    </source>
</evidence>